<evidence type="ECO:0000313" key="1">
    <source>
        <dbReference type="EMBL" id="GIY90229.1"/>
    </source>
</evidence>
<comment type="caution">
    <text evidence="1">The sequence shown here is derived from an EMBL/GenBank/DDBJ whole genome shotgun (WGS) entry which is preliminary data.</text>
</comment>
<dbReference type="Proteomes" id="UP001054837">
    <property type="component" value="Unassembled WGS sequence"/>
</dbReference>
<dbReference type="AlphaFoldDB" id="A0AAV4X8Y1"/>
<sequence length="110" mass="12600">MCAIFTCIFQITTSYPKSVANQNPLSTRSRGTSIVGKATELQRRQPQKTPRPNLIISVEIREKSENVVFKVKKTEAHPLEKGKKKERRKKNVVDFLLGVLKYRLRFANLG</sequence>
<organism evidence="1 2">
    <name type="scientific">Caerostris darwini</name>
    <dbReference type="NCBI Taxonomy" id="1538125"/>
    <lineage>
        <taxon>Eukaryota</taxon>
        <taxon>Metazoa</taxon>
        <taxon>Ecdysozoa</taxon>
        <taxon>Arthropoda</taxon>
        <taxon>Chelicerata</taxon>
        <taxon>Arachnida</taxon>
        <taxon>Araneae</taxon>
        <taxon>Araneomorphae</taxon>
        <taxon>Entelegynae</taxon>
        <taxon>Araneoidea</taxon>
        <taxon>Araneidae</taxon>
        <taxon>Caerostris</taxon>
    </lineage>
</organism>
<gene>
    <name evidence="1" type="ORF">CDAR_581981</name>
</gene>
<keyword evidence="2" id="KW-1185">Reference proteome</keyword>
<reference evidence="1 2" key="1">
    <citation type="submission" date="2021-06" db="EMBL/GenBank/DDBJ databases">
        <title>Caerostris darwini draft genome.</title>
        <authorList>
            <person name="Kono N."/>
            <person name="Arakawa K."/>
        </authorList>
    </citation>
    <scope>NUCLEOTIDE SEQUENCE [LARGE SCALE GENOMIC DNA]</scope>
</reference>
<protein>
    <submittedName>
        <fullName evidence="1">Uncharacterized protein</fullName>
    </submittedName>
</protein>
<accession>A0AAV4X8Y1</accession>
<evidence type="ECO:0000313" key="2">
    <source>
        <dbReference type="Proteomes" id="UP001054837"/>
    </source>
</evidence>
<name>A0AAV4X8Y1_9ARAC</name>
<dbReference type="EMBL" id="BPLQ01015709">
    <property type="protein sequence ID" value="GIY90229.1"/>
    <property type="molecule type" value="Genomic_DNA"/>
</dbReference>
<proteinExistence type="predicted"/>